<gene>
    <name evidence="2" type="primary">tcmP</name>
    <name evidence="2" type="ORF">GNZ12_26905</name>
</gene>
<protein>
    <submittedName>
        <fullName evidence="2">Three-Cys-motif partner protein TcmP</fullName>
    </submittedName>
</protein>
<feature type="domain" description="GMT-like wHTH" evidence="1">
    <location>
        <begin position="315"/>
        <end position="396"/>
    </location>
</feature>
<evidence type="ECO:0000259" key="1">
    <source>
        <dbReference type="Pfam" id="PF22560"/>
    </source>
</evidence>
<reference evidence="2 3" key="1">
    <citation type="submission" date="2019-11" db="EMBL/GenBank/DDBJ databases">
        <title>Metabolism of dissolved organic matter in forest soils.</title>
        <authorList>
            <person name="Cyle K.T."/>
            <person name="Wilhelm R.C."/>
            <person name="Martinez C.E."/>
        </authorList>
    </citation>
    <scope>NUCLEOTIDE SEQUENCE [LARGE SCALE GENOMIC DNA]</scope>
    <source>
        <strain evidence="2 3">1N</strain>
    </source>
</reference>
<sequence>MPQNHYDWKNGPAKLQQHSVAKHDLLRSYLAAYFPTLVSSPHQEELRLTIVDGFAGGGAYEHDVTGQFLLGSPFICLKAAEEAEVRINHPGRIKKVKFNVDYIFVEKNRDAANYLTKTIGEQGFGSRVSKDIHLIQGDFRLHADRIIEHVRKKTPRSGRSIFILDQYGYAKVPMPLLAKIFQTLPRAEVILTFNVDSFNSYASDKGGRSPLEGIGLPNVFQGKSLQEIKNNERDWRAYIQSQLYPHIVKSAGSRFHTPFFIRSTQGHGDFWLLHLSMHQKARDVMTEVHWEHSNTFIHYGGEGLDMFKIGYITNADERFTQQGKLGYTFDDDARKRTEERLHLDIPRLIYADEDGQSYETLHATTCNDSPATSRIYKDVLSSLAKQGEIEIVSPDGRHKTSANQIRDEDRILPPRQRTLFN</sequence>
<evidence type="ECO:0000313" key="2">
    <source>
        <dbReference type="EMBL" id="NPT44881.1"/>
    </source>
</evidence>
<dbReference type="RefSeq" id="WP_172315236.1">
    <property type="nucleotide sequence ID" value="NZ_WOEY01000105.1"/>
</dbReference>
<organism evidence="2 3">
    <name type="scientific">Paraburkholderia solitsugae</name>
    <dbReference type="NCBI Taxonomy" id="2675748"/>
    <lineage>
        <taxon>Bacteria</taxon>
        <taxon>Pseudomonadati</taxon>
        <taxon>Pseudomonadota</taxon>
        <taxon>Betaproteobacteria</taxon>
        <taxon>Burkholderiales</taxon>
        <taxon>Burkholderiaceae</taxon>
        <taxon>Paraburkholderia</taxon>
    </lineage>
</organism>
<dbReference type="InterPro" id="IPR054339">
    <property type="entry name" value="GMT_wHTH"/>
</dbReference>
<keyword evidence="3" id="KW-1185">Reference proteome</keyword>
<dbReference type="NCBIfam" id="TIGR04474">
    <property type="entry name" value="tcm_partner"/>
    <property type="match status" value="1"/>
</dbReference>
<dbReference type="Proteomes" id="UP000652198">
    <property type="component" value="Unassembled WGS sequence"/>
</dbReference>
<accession>A0ABX2BXS4</accession>
<dbReference type="Pfam" id="PF22560">
    <property type="entry name" value="GMT-wHTH"/>
    <property type="match status" value="1"/>
</dbReference>
<evidence type="ECO:0000313" key="3">
    <source>
        <dbReference type="Proteomes" id="UP000652198"/>
    </source>
</evidence>
<name>A0ABX2BXS4_9BURK</name>
<dbReference type="EMBL" id="WOEY01000105">
    <property type="protein sequence ID" value="NPT44881.1"/>
    <property type="molecule type" value="Genomic_DNA"/>
</dbReference>
<comment type="caution">
    <text evidence="2">The sequence shown here is derived from an EMBL/GenBank/DDBJ whole genome shotgun (WGS) entry which is preliminary data.</text>
</comment>
<proteinExistence type="predicted"/>
<dbReference type="InterPro" id="IPR031009">
    <property type="entry name" value="Tcm_partner"/>
</dbReference>